<dbReference type="GO" id="GO:0032259">
    <property type="term" value="P:methylation"/>
    <property type="evidence" value="ECO:0007669"/>
    <property type="project" value="UniProtKB-KW"/>
</dbReference>
<gene>
    <name evidence="3" type="ORF">GWK09_13660</name>
</gene>
<dbReference type="InterPro" id="IPR054168">
    <property type="entry name" value="PG_1098_Fer"/>
</dbReference>
<evidence type="ECO:0000259" key="1">
    <source>
        <dbReference type="Pfam" id="PF18096"/>
    </source>
</evidence>
<evidence type="ECO:0000313" key="4">
    <source>
        <dbReference type="Proteomes" id="UP000468443"/>
    </source>
</evidence>
<reference evidence="3 4" key="1">
    <citation type="submission" date="2020-01" db="EMBL/GenBank/DDBJ databases">
        <title>Muriicola jejuensis KCTC 22299.</title>
        <authorList>
            <person name="Wang G."/>
        </authorList>
    </citation>
    <scope>NUCLEOTIDE SEQUENCE [LARGE SCALE GENOMIC DNA]</scope>
    <source>
        <strain evidence="3 4">KCTC 22299</strain>
    </source>
</reference>
<keyword evidence="3" id="KW-0489">Methyltransferase</keyword>
<sequence length="400" mass="45031">MNKNILKTGVQEFIENNYGTDIMSVLLSKPVFPDISPQELAQQLSGKNKAKNKLPTWFQKPGIYYPPNVNLEQTSSEITGRYKAELVRGETMADLTGGFGVDTYFFSKAVPLLIHCELDEELHEIAQHNAKVLGVSQVQFHHGDGIAFLKQTDKTFDWIFLDPGRRTSSNKKVFLLSDCEPDVILHRDLLLHKGAQVMVKTSPMLDLKAGIEQFGSVAEIHVVAVENEVKELLWILQKDATQEKIEITAVNLTKGRKESLEFRWIDERSAACSFGPPLDYLYEPHSALLKAGAFKTVCKTYAVDKLHEHSHLYTSREHLSFPGRSFRIDQVIPFNKKNLRRLKGEKANVSARNFPLSVAGIRKKFGIKDGGEVYLFFTTNNIGENIVIQSSKISSPDIPT</sequence>
<dbReference type="Gene3D" id="1.10.10.1110">
    <property type="entry name" value="Methyltransferase PG1098, N-terminal domain"/>
    <property type="match status" value="1"/>
</dbReference>
<evidence type="ECO:0000313" key="3">
    <source>
        <dbReference type="EMBL" id="NER11574.1"/>
    </source>
</evidence>
<dbReference type="PANTHER" id="PTHR14741">
    <property type="entry name" value="S-ADENOSYLMETHIONINE-DEPENDENT METHYLTRANSFERASE RELATED"/>
    <property type="match status" value="1"/>
</dbReference>
<feature type="domain" description="THUMP-like" evidence="1">
    <location>
        <begin position="323"/>
        <end position="388"/>
    </location>
</feature>
<protein>
    <submittedName>
        <fullName evidence="3">Class I SAM-dependent methyltransferase</fullName>
    </submittedName>
</protein>
<dbReference type="Proteomes" id="UP000468443">
    <property type="component" value="Unassembled WGS sequence"/>
</dbReference>
<dbReference type="Pfam" id="PF22013">
    <property type="entry name" value="PG_1098_Fer"/>
    <property type="match status" value="1"/>
</dbReference>
<dbReference type="EMBL" id="JAABOP010000005">
    <property type="protein sequence ID" value="NER11574.1"/>
    <property type="molecule type" value="Genomic_DNA"/>
</dbReference>
<dbReference type="PANTHER" id="PTHR14741:SF32">
    <property type="entry name" value="TRIMETHYLGUANOSINE SYNTHASE"/>
    <property type="match status" value="1"/>
</dbReference>
<keyword evidence="3" id="KW-0808">Transferase</keyword>
<dbReference type="CDD" id="cd02440">
    <property type="entry name" value="AdoMet_MTases"/>
    <property type="match status" value="1"/>
</dbReference>
<proteinExistence type="predicted"/>
<comment type="caution">
    <text evidence="3">The sequence shown here is derived from an EMBL/GenBank/DDBJ whole genome shotgun (WGS) entry which is preliminary data.</text>
</comment>
<dbReference type="Gene3D" id="3.40.50.150">
    <property type="entry name" value="Vaccinia Virus protein VP39"/>
    <property type="match status" value="1"/>
</dbReference>
<name>A0A6P0UE91_9FLAO</name>
<evidence type="ECO:0000259" key="2">
    <source>
        <dbReference type="Pfam" id="PF22013"/>
    </source>
</evidence>
<dbReference type="AlphaFoldDB" id="A0A6P0UE91"/>
<accession>A0A6P0UE91</accession>
<keyword evidence="4" id="KW-1185">Reference proteome</keyword>
<dbReference type="InterPro" id="IPR029063">
    <property type="entry name" value="SAM-dependent_MTases_sf"/>
</dbReference>
<dbReference type="InterPro" id="IPR041497">
    <property type="entry name" value="Thump-like"/>
</dbReference>
<dbReference type="SUPFAM" id="SSF53335">
    <property type="entry name" value="S-adenosyl-L-methionine-dependent methyltransferases"/>
    <property type="match status" value="1"/>
</dbReference>
<dbReference type="GO" id="GO:0008168">
    <property type="term" value="F:methyltransferase activity"/>
    <property type="evidence" value="ECO:0007669"/>
    <property type="project" value="UniProtKB-KW"/>
</dbReference>
<feature type="domain" description="PG-1098 ferredoxin-like" evidence="2">
    <location>
        <begin position="280"/>
        <end position="322"/>
    </location>
</feature>
<organism evidence="3 4">
    <name type="scientific">Muriicola jejuensis</name>
    <dbReference type="NCBI Taxonomy" id="504488"/>
    <lineage>
        <taxon>Bacteria</taxon>
        <taxon>Pseudomonadati</taxon>
        <taxon>Bacteroidota</taxon>
        <taxon>Flavobacteriia</taxon>
        <taxon>Flavobacteriales</taxon>
        <taxon>Flavobacteriaceae</taxon>
        <taxon>Muriicola</taxon>
    </lineage>
</organism>
<dbReference type="Pfam" id="PF18096">
    <property type="entry name" value="Thump_like"/>
    <property type="match status" value="1"/>
</dbReference>